<dbReference type="Proteomes" id="UP001140560">
    <property type="component" value="Unassembled WGS sequence"/>
</dbReference>
<reference evidence="2" key="1">
    <citation type="submission" date="2022-10" db="EMBL/GenBank/DDBJ databases">
        <title>Tapping the CABI collections for fungal endophytes: first genome assemblies for Collariella, Neodidymelliopsis, Ascochyta clinopodiicola, Didymella pomorum, Didymosphaeria variabile, Neocosmospora piperis and Neocucurbitaria cava.</title>
        <authorList>
            <person name="Hill R."/>
        </authorList>
    </citation>
    <scope>NUCLEOTIDE SEQUENCE</scope>
    <source>
        <strain evidence="2">IMI 356814</strain>
    </source>
</reference>
<feature type="region of interest" description="Disordered" evidence="1">
    <location>
        <begin position="251"/>
        <end position="304"/>
    </location>
</feature>
<dbReference type="AlphaFoldDB" id="A0A9W8Y9W0"/>
<evidence type="ECO:0000256" key="1">
    <source>
        <dbReference type="SAM" id="MobiDB-lite"/>
    </source>
</evidence>
<protein>
    <submittedName>
        <fullName evidence="2">Uncharacterized protein</fullName>
    </submittedName>
</protein>
<dbReference type="EMBL" id="JAPEUY010000009">
    <property type="protein sequence ID" value="KAJ4369753.1"/>
    <property type="molecule type" value="Genomic_DNA"/>
</dbReference>
<accession>A0A9W8Y9W0</accession>
<organism evidence="2 3">
    <name type="scientific">Neocucurbitaria cava</name>
    <dbReference type="NCBI Taxonomy" id="798079"/>
    <lineage>
        <taxon>Eukaryota</taxon>
        <taxon>Fungi</taxon>
        <taxon>Dikarya</taxon>
        <taxon>Ascomycota</taxon>
        <taxon>Pezizomycotina</taxon>
        <taxon>Dothideomycetes</taxon>
        <taxon>Pleosporomycetidae</taxon>
        <taxon>Pleosporales</taxon>
        <taxon>Pleosporineae</taxon>
        <taxon>Cucurbitariaceae</taxon>
        <taxon>Neocucurbitaria</taxon>
    </lineage>
</organism>
<dbReference type="OrthoDB" id="3779826at2759"/>
<keyword evidence="3" id="KW-1185">Reference proteome</keyword>
<gene>
    <name evidence="2" type="ORF">N0V83_005516</name>
</gene>
<comment type="caution">
    <text evidence="2">The sequence shown here is derived from an EMBL/GenBank/DDBJ whole genome shotgun (WGS) entry which is preliminary data.</text>
</comment>
<sequence length="304" mass="32621">MSRPEAAAEGVASKSTWEQAAAFLTVIDGDLPLFKDADEGRDPDQELYVPRALTAPSASAAAQLSSVSGFHIFHNTAFDHHKEDRKQGQLDNAVDTPLPTSPEAPGVVVSTSQDDDHEHEHVSMPSSDKSSLGFNEQDDDPESALDFMDTQFSKWSHNQREGTDAVIGDVMRASSDIHATLVGLDKKTWTKTPDVLSQATNVDEPEDTAGAADLHDLRHHGSKGKMSTDAAPVEDIISTKDGSVKEQSLLQEPHASKRAAMIAKSKAAGDKSILTGQSANQKRAALQKSKNRKLVDSDSGNLFG</sequence>
<proteinExistence type="predicted"/>
<evidence type="ECO:0000313" key="2">
    <source>
        <dbReference type="EMBL" id="KAJ4369753.1"/>
    </source>
</evidence>
<name>A0A9W8Y9W0_9PLEO</name>
<feature type="region of interest" description="Disordered" evidence="1">
    <location>
        <begin position="81"/>
        <end position="144"/>
    </location>
</feature>
<feature type="compositionally biased region" description="Polar residues" evidence="1">
    <location>
        <begin position="124"/>
        <end position="134"/>
    </location>
</feature>
<evidence type="ECO:0000313" key="3">
    <source>
        <dbReference type="Proteomes" id="UP001140560"/>
    </source>
</evidence>